<dbReference type="EMBL" id="LT629799">
    <property type="protein sequence ID" value="SDU96482.1"/>
    <property type="molecule type" value="Genomic_DNA"/>
</dbReference>
<evidence type="ECO:0000313" key="2">
    <source>
        <dbReference type="EMBL" id="SDU96482.1"/>
    </source>
</evidence>
<sequence>MTTTLEMPQVHDCSATACAYNDDGCHAFAISMNSDAGCATFLSLNDKGGLDVVAQVGACQRSDCRFNESLECRAPSVRVGPSGTSGADCLSYQAA</sequence>
<gene>
    <name evidence="2" type="ORF">SAMN04488544_2682</name>
</gene>
<feature type="domain" description="DUF1540" evidence="1">
    <location>
        <begin position="13"/>
        <end position="40"/>
    </location>
</feature>
<dbReference type="AlphaFoldDB" id="A0A1H2MTT6"/>
<dbReference type="Proteomes" id="UP000198825">
    <property type="component" value="Chromosome I"/>
</dbReference>
<dbReference type="Pfam" id="PF07561">
    <property type="entry name" value="DUF1540"/>
    <property type="match status" value="2"/>
</dbReference>
<reference evidence="3" key="1">
    <citation type="submission" date="2016-10" db="EMBL/GenBank/DDBJ databases">
        <authorList>
            <person name="Varghese N."/>
            <person name="Submissions S."/>
        </authorList>
    </citation>
    <scope>NUCLEOTIDE SEQUENCE [LARGE SCALE GENOMIC DNA]</scope>
    <source>
        <strain evidence="3">DSM 21743</strain>
    </source>
</reference>
<proteinExistence type="predicted"/>
<organism evidence="2 3">
    <name type="scientific">Microlunatus sagamiharensis</name>
    <dbReference type="NCBI Taxonomy" id="546874"/>
    <lineage>
        <taxon>Bacteria</taxon>
        <taxon>Bacillati</taxon>
        <taxon>Actinomycetota</taxon>
        <taxon>Actinomycetes</taxon>
        <taxon>Propionibacteriales</taxon>
        <taxon>Propionibacteriaceae</taxon>
        <taxon>Microlunatus</taxon>
    </lineage>
</organism>
<dbReference type="RefSeq" id="WP_091075086.1">
    <property type="nucleotide sequence ID" value="NZ_LT629799.1"/>
</dbReference>
<protein>
    <recommendedName>
        <fullName evidence="1">DUF1540 domain-containing protein</fullName>
    </recommendedName>
</protein>
<dbReference type="OrthoDB" id="3213529at2"/>
<feature type="domain" description="DUF1540" evidence="1">
    <location>
        <begin position="59"/>
        <end position="91"/>
    </location>
</feature>
<evidence type="ECO:0000313" key="3">
    <source>
        <dbReference type="Proteomes" id="UP000198825"/>
    </source>
</evidence>
<accession>A0A1H2MTT6</accession>
<name>A0A1H2MTT6_9ACTN</name>
<dbReference type="InterPro" id="IPR011437">
    <property type="entry name" value="DUF1540"/>
</dbReference>
<evidence type="ECO:0000259" key="1">
    <source>
        <dbReference type="Pfam" id="PF07561"/>
    </source>
</evidence>
<keyword evidence="3" id="KW-1185">Reference proteome</keyword>